<name>A0A8H5B999_9AGAR</name>
<feature type="region of interest" description="Disordered" evidence="1">
    <location>
        <begin position="61"/>
        <end position="82"/>
    </location>
</feature>
<dbReference type="EMBL" id="JAACJK010000174">
    <property type="protein sequence ID" value="KAF5319130.1"/>
    <property type="molecule type" value="Genomic_DNA"/>
</dbReference>
<proteinExistence type="predicted"/>
<evidence type="ECO:0000313" key="2">
    <source>
        <dbReference type="EMBL" id="KAF5319130.1"/>
    </source>
</evidence>
<keyword evidence="3" id="KW-1185">Reference proteome</keyword>
<evidence type="ECO:0000256" key="1">
    <source>
        <dbReference type="SAM" id="MobiDB-lite"/>
    </source>
</evidence>
<protein>
    <submittedName>
        <fullName evidence="2">Uncharacterized protein</fullName>
    </submittedName>
</protein>
<dbReference type="OrthoDB" id="3081163at2759"/>
<dbReference type="AlphaFoldDB" id="A0A8H5B999"/>
<sequence>MGEPGGAEVPPAELELASDIEYVANLGGVAAAPSFWVMGRGRVVVVSNDMGVGKQEVRVRSGTTSCKPPDHGYIGRQDSHEQTASTDAFLPSNFRDKLMLNIGIVIGGKKDWDRHQAKYHTSCQCPSPNTLFHQTTHHELVKYAARIYLSRNTDAMRVTIMQMYRQAWSCLYAGAPPEHQHGPLDFSLDERYPVYGITWGSSPLYPLVPPHPLGPAPMVITPPINQVPVYHTPSVPAPASNHPPIRSVWPWRVAVIQDTFLSLPSPLLPGPSPIESSNSTTTVPKAEIPETPENPPAVEDRVPSPPFRPSVIPPIVDHLLNEIDELKDALTKEVEIGARREVEMDSLRGQVALWRNAIVMGREEHARLEQRYLALEKRLDNLERT</sequence>
<accession>A0A8H5B999</accession>
<comment type="caution">
    <text evidence="2">The sequence shown here is derived from an EMBL/GenBank/DDBJ whole genome shotgun (WGS) entry which is preliminary data.</text>
</comment>
<dbReference type="Proteomes" id="UP000541558">
    <property type="component" value="Unassembled WGS sequence"/>
</dbReference>
<feature type="region of interest" description="Disordered" evidence="1">
    <location>
        <begin position="267"/>
        <end position="306"/>
    </location>
</feature>
<gene>
    <name evidence="2" type="ORF">D9611_014096</name>
</gene>
<evidence type="ECO:0000313" key="3">
    <source>
        <dbReference type="Proteomes" id="UP000541558"/>
    </source>
</evidence>
<reference evidence="2 3" key="1">
    <citation type="journal article" date="2020" name="ISME J.">
        <title>Uncovering the hidden diversity of litter-decomposition mechanisms in mushroom-forming fungi.</title>
        <authorList>
            <person name="Floudas D."/>
            <person name="Bentzer J."/>
            <person name="Ahren D."/>
            <person name="Johansson T."/>
            <person name="Persson P."/>
            <person name="Tunlid A."/>
        </authorList>
    </citation>
    <scope>NUCLEOTIDE SEQUENCE [LARGE SCALE GENOMIC DNA]</scope>
    <source>
        <strain evidence="2 3">CBS 175.51</strain>
    </source>
</reference>
<organism evidence="2 3">
    <name type="scientific">Ephemerocybe angulata</name>
    <dbReference type="NCBI Taxonomy" id="980116"/>
    <lineage>
        <taxon>Eukaryota</taxon>
        <taxon>Fungi</taxon>
        <taxon>Dikarya</taxon>
        <taxon>Basidiomycota</taxon>
        <taxon>Agaricomycotina</taxon>
        <taxon>Agaricomycetes</taxon>
        <taxon>Agaricomycetidae</taxon>
        <taxon>Agaricales</taxon>
        <taxon>Agaricineae</taxon>
        <taxon>Psathyrellaceae</taxon>
        <taxon>Ephemerocybe</taxon>
    </lineage>
</organism>